<protein>
    <submittedName>
        <fullName evidence="1">Uncharacterized protein</fullName>
    </submittedName>
</protein>
<proteinExistence type="predicted"/>
<sequence length="78" mass="9166">QRIYDRFETKKIFTYSSGRFLGVLEFRSQLTSSRFENGVEVFVDLVPYFMCVFATQHTRKNAIREGGEKPSEECLVFE</sequence>
<keyword evidence="2" id="KW-1185">Reference proteome</keyword>
<dbReference type="AlphaFoldDB" id="A0A392RQN6"/>
<accession>A0A392RQN6</accession>
<name>A0A392RQN6_9FABA</name>
<comment type="caution">
    <text evidence="1">The sequence shown here is derived from an EMBL/GenBank/DDBJ whole genome shotgun (WGS) entry which is preliminary data.</text>
</comment>
<reference evidence="1 2" key="1">
    <citation type="journal article" date="2018" name="Front. Plant Sci.">
        <title>Red Clover (Trifolium pratense) and Zigzag Clover (T. medium) - A Picture of Genomic Similarities and Differences.</title>
        <authorList>
            <person name="Dluhosova J."/>
            <person name="Istvanek J."/>
            <person name="Nedelnik J."/>
            <person name="Repkova J."/>
        </authorList>
    </citation>
    <scope>NUCLEOTIDE SEQUENCE [LARGE SCALE GENOMIC DNA]</scope>
    <source>
        <strain evidence="2">cv. 10/8</strain>
        <tissue evidence="1">Leaf</tissue>
    </source>
</reference>
<organism evidence="1 2">
    <name type="scientific">Trifolium medium</name>
    <dbReference type="NCBI Taxonomy" id="97028"/>
    <lineage>
        <taxon>Eukaryota</taxon>
        <taxon>Viridiplantae</taxon>
        <taxon>Streptophyta</taxon>
        <taxon>Embryophyta</taxon>
        <taxon>Tracheophyta</taxon>
        <taxon>Spermatophyta</taxon>
        <taxon>Magnoliopsida</taxon>
        <taxon>eudicotyledons</taxon>
        <taxon>Gunneridae</taxon>
        <taxon>Pentapetalae</taxon>
        <taxon>rosids</taxon>
        <taxon>fabids</taxon>
        <taxon>Fabales</taxon>
        <taxon>Fabaceae</taxon>
        <taxon>Papilionoideae</taxon>
        <taxon>50 kb inversion clade</taxon>
        <taxon>NPAAA clade</taxon>
        <taxon>Hologalegina</taxon>
        <taxon>IRL clade</taxon>
        <taxon>Trifolieae</taxon>
        <taxon>Trifolium</taxon>
    </lineage>
</organism>
<dbReference type="Proteomes" id="UP000265520">
    <property type="component" value="Unassembled WGS sequence"/>
</dbReference>
<dbReference type="EMBL" id="LXQA010251884">
    <property type="protein sequence ID" value="MCI38090.1"/>
    <property type="molecule type" value="Genomic_DNA"/>
</dbReference>
<feature type="non-terminal residue" evidence="1">
    <location>
        <position position="1"/>
    </location>
</feature>
<evidence type="ECO:0000313" key="1">
    <source>
        <dbReference type="EMBL" id="MCI38090.1"/>
    </source>
</evidence>
<evidence type="ECO:0000313" key="2">
    <source>
        <dbReference type="Proteomes" id="UP000265520"/>
    </source>
</evidence>